<accession>A0A5N6D5F9</accession>
<protein>
    <submittedName>
        <fullName evidence="2">Uncharacterized protein</fullName>
    </submittedName>
</protein>
<name>A0A5N6D5F9_ASPPA</name>
<reference evidence="2 3" key="1">
    <citation type="submission" date="2019-04" db="EMBL/GenBank/DDBJ databases">
        <title>Fungal friends and foes A comparative genomics study of 23 Aspergillus species from section Flavi.</title>
        <authorList>
            <consortium name="DOE Joint Genome Institute"/>
            <person name="Kjaerbolling I."/>
            <person name="Vesth T.C."/>
            <person name="Frisvad J.C."/>
            <person name="Nybo J.L."/>
            <person name="Theobald S."/>
            <person name="Kildgaard S."/>
            <person name="Petersen T.I."/>
            <person name="Kuo A."/>
            <person name="Sato A."/>
            <person name="Lyhne E.K."/>
            <person name="Kogle M.E."/>
            <person name="Wiebenga A."/>
            <person name="Kun R.S."/>
            <person name="Lubbers R.J."/>
            <person name="Makela M.R."/>
            <person name="Barry K."/>
            <person name="Chovatia M."/>
            <person name="Clum A."/>
            <person name="Daum C."/>
            <person name="Haridas S."/>
            <person name="He G."/>
            <person name="LaButti K."/>
            <person name="Lipzen A."/>
            <person name="Mondo S."/>
            <person name="Pangilinan J."/>
            <person name="Riley R."/>
            <person name="Salamov A."/>
            <person name="Simmons B.A."/>
            <person name="Magnuson J.K."/>
            <person name="Henrissat B."/>
            <person name="Mortensen U.H."/>
            <person name="Larsen T.O."/>
            <person name="De vries R.P."/>
            <person name="Grigoriev I.V."/>
            <person name="Machida M."/>
            <person name="Baker S.E."/>
            <person name="Andersen M.R."/>
        </authorList>
    </citation>
    <scope>NUCLEOTIDE SEQUENCE [LARGE SCALE GENOMIC DNA]</scope>
    <source>
        <strain evidence="2 3">CBS 117618</strain>
    </source>
</reference>
<feature type="transmembrane region" description="Helical" evidence="1">
    <location>
        <begin position="23"/>
        <end position="41"/>
    </location>
</feature>
<evidence type="ECO:0000313" key="3">
    <source>
        <dbReference type="Proteomes" id="UP000326532"/>
    </source>
</evidence>
<evidence type="ECO:0000313" key="2">
    <source>
        <dbReference type="EMBL" id="KAB8199493.1"/>
    </source>
</evidence>
<evidence type="ECO:0000256" key="1">
    <source>
        <dbReference type="SAM" id="Phobius"/>
    </source>
</evidence>
<feature type="transmembrane region" description="Helical" evidence="1">
    <location>
        <begin position="53"/>
        <end position="72"/>
    </location>
</feature>
<keyword evidence="3" id="KW-1185">Reference proteome</keyword>
<keyword evidence="1" id="KW-0472">Membrane</keyword>
<sequence length="75" mass="7965">MDSTRSACTLDGPVRSPALPPSLLLAFLPPLLLLLLLLLLLFSSPSSPSSSHLPLIFLIPSLILPGSQPYLLCNT</sequence>
<dbReference type="VEuPathDB" id="FungiDB:BDV34DRAFT_36312"/>
<keyword evidence="1" id="KW-0812">Transmembrane</keyword>
<dbReference type="EMBL" id="ML735073">
    <property type="protein sequence ID" value="KAB8199493.1"/>
    <property type="molecule type" value="Genomic_DNA"/>
</dbReference>
<keyword evidence="1" id="KW-1133">Transmembrane helix</keyword>
<organism evidence="2 3">
    <name type="scientific">Aspergillus parasiticus</name>
    <dbReference type="NCBI Taxonomy" id="5067"/>
    <lineage>
        <taxon>Eukaryota</taxon>
        <taxon>Fungi</taxon>
        <taxon>Dikarya</taxon>
        <taxon>Ascomycota</taxon>
        <taxon>Pezizomycotina</taxon>
        <taxon>Eurotiomycetes</taxon>
        <taxon>Eurotiomycetidae</taxon>
        <taxon>Eurotiales</taxon>
        <taxon>Aspergillaceae</taxon>
        <taxon>Aspergillus</taxon>
        <taxon>Aspergillus subgen. Circumdati</taxon>
    </lineage>
</organism>
<dbReference type="AlphaFoldDB" id="A0A5N6D5F9"/>
<proteinExistence type="predicted"/>
<gene>
    <name evidence="2" type="ORF">BDV34DRAFT_36312</name>
</gene>
<dbReference type="Proteomes" id="UP000326532">
    <property type="component" value="Unassembled WGS sequence"/>
</dbReference>